<dbReference type="GO" id="GO:0034605">
    <property type="term" value="P:cellular response to heat"/>
    <property type="evidence" value="ECO:0007669"/>
    <property type="project" value="TreeGrafter"/>
</dbReference>
<evidence type="ECO:0000313" key="4">
    <source>
        <dbReference type="EMBL" id="CAF1225491.1"/>
    </source>
</evidence>
<dbReference type="PRINTS" id="PR00300">
    <property type="entry name" value="CLPPROTEASEA"/>
</dbReference>
<dbReference type="SUPFAM" id="SSF52540">
    <property type="entry name" value="P-loop containing nucleoside triphosphate hydrolases"/>
    <property type="match status" value="1"/>
</dbReference>
<keyword evidence="2" id="KW-0067">ATP-binding</keyword>
<dbReference type="Pfam" id="PF07724">
    <property type="entry name" value="AAA_2"/>
    <property type="match status" value="1"/>
</dbReference>
<evidence type="ECO:0000256" key="1">
    <source>
        <dbReference type="ARBA" id="ARBA00022741"/>
    </source>
</evidence>
<reference evidence="4" key="1">
    <citation type="submission" date="2021-02" db="EMBL/GenBank/DDBJ databases">
        <authorList>
            <person name="Nowell W R."/>
        </authorList>
    </citation>
    <scope>NUCLEOTIDE SEQUENCE</scope>
</reference>
<evidence type="ECO:0000313" key="5">
    <source>
        <dbReference type="Proteomes" id="UP000663864"/>
    </source>
</evidence>
<dbReference type="InterPro" id="IPR003959">
    <property type="entry name" value="ATPase_AAA_core"/>
</dbReference>
<dbReference type="InterPro" id="IPR001270">
    <property type="entry name" value="ClpA/B"/>
</dbReference>
<proteinExistence type="predicted"/>
<accession>A0A814Y820</accession>
<comment type="caution">
    <text evidence="4">The sequence shown here is derived from an EMBL/GenBank/DDBJ whole genome shotgun (WGS) entry which is preliminary data.</text>
</comment>
<dbReference type="PANTHER" id="PTHR11638:SF18">
    <property type="entry name" value="HEAT SHOCK PROTEIN 104"/>
    <property type="match status" value="1"/>
</dbReference>
<evidence type="ECO:0000259" key="3">
    <source>
        <dbReference type="Pfam" id="PF07724"/>
    </source>
</evidence>
<evidence type="ECO:0000256" key="2">
    <source>
        <dbReference type="ARBA" id="ARBA00022840"/>
    </source>
</evidence>
<dbReference type="Gene3D" id="3.40.50.300">
    <property type="entry name" value="P-loop containing nucleotide triphosphate hydrolases"/>
    <property type="match status" value="1"/>
</dbReference>
<keyword evidence="1" id="KW-0547">Nucleotide-binding</keyword>
<organism evidence="4 5">
    <name type="scientific">Rotaria sordida</name>
    <dbReference type="NCBI Taxonomy" id="392033"/>
    <lineage>
        <taxon>Eukaryota</taxon>
        <taxon>Metazoa</taxon>
        <taxon>Spiralia</taxon>
        <taxon>Gnathifera</taxon>
        <taxon>Rotifera</taxon>
        <taxon>Eurotatoria</taxon>
        <taxon>Bdelloidea</taxon>
        <taxon>Philodinida</taxon>
        <taxon>Philodinidae</taxon>
        <taxon>Rotaria</taxon>
    </lineage>
</organism>
<dbReference type="AlphaFoldDB" id="A0A814Y820"/>
<dbReference type="EMBL" id="CAJNOT010001612">
    <property type="protein sequence ID" value="CAF1225491.1"/>
    <property type="molecule type" value="Genomic_DNA"/>
</dbReference>
<gene>
    <name evidence="4" type="ORF">ZHD862_LOCUS24090</name>
</gene>
<dbReference type="InterPro" id="IPR050130">
    <property type="entry name" value="ClpA_ClpB"/>
</dbReference>
<dbReference type="InterPro" id="IPR027417">
    <property type="entry name" value="P-loop_NTPase"/>
</dbReference>
<dbReference type="GO" id="GO:0005524">
    <property type="term" value="F:ATP binding"/>
    <property type="evidence" value="ECO:0007669"/>
    <property type="project" value="UniProtKB-KW"/>
</dbReference>
<dbReference type="Proteomes" id="UP000663864">
    <property type="component" value="Unassembled WGS sequence"/>
</dbReference>
<feature type="domain" description="ATPase AAA-type core" evidence="3">
    <location>
        <begin position="196"/>
        <end position="275"/>
    </location>
</feature>
<dbReference type="PANTHER" id="PTHR11638">
    <property type="entry name" value="ATP-DEPENDENT CLP PROTEASE"/>
    <property type="match status" value="1"/>
</dbReference>
<dbReference type="GO" id="GO:0005737">
    <property type="term" value="C:cytoplasm"/>
    <property type="evidence" value="ECO:0007669"/>
    <property type="project" value="TreeGrafter"/>
</dbReference>
<dbReference type="GO" id="GO:0016887">
    <property type="term" value="F:ATP hydrolysis activity"/>
    <property type="evidence" value="ECO:0007669"/>
    <property type="project" value="InterPro"/>
</dbReference>
<name>A0A814Y820_9BILA</name>
<sequence>MVEAITSIYKQQNNHTLPSIYGDNDEPPYYIQPIDMTRRALNQKHDLKRKNLLLINFNQHTDGRGFRQQIWTHMCSKKNRALFTTCLYKSPSFDMSYIPNIYARNRKYLFWLSPRGNGIDCYRTWEALYLDAIPIVWNSSLNILYEHLPVVIIQNYTDINETFLREKLHEISMKKYFQMNQMYRFEKLRNAYWRRLILRPIGVGKTELVKALSLELFDSIESMVVINMNKYEKFDSVTLLIDVQSDHVVYGQLIEHIQAQPHAVILFDEANKAHSLV</sequence>
<protein>
    <recommendedName>
        <fullName evidence="3">ATPase AAA-type core domain-containing protein</fullName>
    </recommendedName>
</protein>